<evidence type="ECO:0000256" key="1">
    <source>
        <dbReference type="SAM" id="SignalP"/>
    </source>
</evidence>
<keyword evidence="1" id="KW-0732">Signal</keyword>
<dbReference type="Proteomes" id="UP001202550">
    <property type="component" value="Unassembled WGS sequence"/>
</dbReference>
<evidence type="ECO:0000313" key="2">
    <source>
        <dbReference type="EMBL" id="MCL1628512.1"/>
    </source>
</evidence>
<organism evidence="2 3">
    <name type="scientific">Roseinatronobacter domitianus</name>
    <dbReference type="NCBI Taxonomy" id="2940293"/>
    <lineage>
        <taxon>Bacteria</taxon>
        <taxon>Pseudomonadati</taxon>
        <taxon>Pseudomonadota</taxon>
        <taxon>Alphaproteobacteria</taxon>
        <taxon>Rhodobacterales</taxon>
        <taxon>Paracoccaceae</taxon>
        <taxon>Roseinatronobacter</taxon>
    </lineage>
</organism>
<dbReference type="EMBL" id="JALZWP010000005">
    <property type="protein sequence ID" value="MCL1628512.1"/>
    <property type="molecule type" value="Genomic_DNA"/>
</dbReference>
<feature type="chain" id="PRO_5046860445" description="Lipoprotein" evidence="1">
    <location>
        <begin position="22"/>
        <end position="115"/>
    </location>
</feature>
<name>A0ABT0M0Y1_9RHOB</name>
<keyword evidence="3" id="KW-1185">Reference proteome</keyword>
<accession>A0ABT0M0Y1</accession>
<evidence type="ECO:0008006" key="4">
    <source>
        <dbReference type="Google" id="ProtNLM"/>
    </source>
</evidence>
<protein>
    <recommendedName>
        <fullName evidence="4">Lipoprotein</fullName>
    </recommendedName>
</protein>
<proteinExistence type="predicted"/>
<comment type="caution">
    <text evidence="2">The sequence shown here is derived from an EMBL/GenBank/DDBJ whole genome shotgun (WGS) entry which is preliminary data.</text>
</comment>
<dbReference type="RefSeq" id="WP_249057842.1">
    <property type="nucleotide sequence ID" value="NZ_JALZWP010000005.1"/>
</dbReference>
<feature type="signal peptide" evidence="1">
    <location>
        <begin position="1"/>
        <end position="21"/>
    </location>
</feature>
<dbReference type="PROSITE" id="PS51257">
    <property type="entry name" value="PROKAR_LIPOPROTEIN"/>
    <property type="match status" value="1"/>
</dbReference>
<evidence type="ECO:0000313" key="3">
    <source>
        <dbReference type="Proteomes" id="UP001202550"/>
    </source>
</evidence>
<reference evidence="2 3" key="1">
    <citation type="submission" date="2022-05" db="EMBL/GenBank/DDBJ databases">
        <title>Seasonal and diel survey of microbial diversity of the Tyrrhenian coast.</title>
        <authorList>
            <person name="Gattoni G."/>
            <person name="Corral P."/>
        </authorList>
    </citation>
    <scope>NUCLEOTIDE SEQUENCE [LARGE SCALE GENOMIC DNA]</scope>
    <source>
        <strain evidence="2 3">V10</strain>
    </source>
</reference>
<sequence>MSLPRSLRVVTLLLAAASLGACTLTAIPRPMPIVPAPGATPATPAAGMAGAEAACTAAGRERGLDVLGVASARDVMGADGAPERDVMLQVARNGTRLEVRCNYQPVTGVARIMLI</sequence>
<gene>
    <name evidence="2" type="ORF">M3N55_07190</name>
</gene>